<organism evidence="8 9">
    <name type="scientific">Taishania pollutisoli</name>
    <dbReference type="NCBI Taxonomy" id="2766479"/>
    <lineage>
        <taxon>Bacteria</taxon>
        <taxon>Pseudomonadati</taxon>
        <taxon>Bacteroidota</taxon>
        <taxon>Flavobacteriia</taxon>
        <taxon>Flavobacteriales</taxon>
        <taxon>Crocinitomicaceae</taxon>
        <taxon>Taishania</taxon>
    </lineage>
</organism>
<feature type="domain" description="RNA polymerase sigma-70 region 2" evidence="6">
    <location>
        <begin position="20"/>
        <end position="89"/>
    </location>
</feature>
<keyword evidence="4" id="KW-0238">DNA-binding</keyword>
<evidence type="ECO:0000256" key="1">
    <source>
        <dbReference type="ARBA" id="ARBA00010641"/>
    </source>
</evidence>
<evidence type="ECO:0000259" key="7">
    <source>
        <dbReference type="Pfam" id="PF08281"/>
    </source>
</evidence>
<dbReference type="InterPro" id="IPR013325">
    <property type="entry name" value="RNA_pol_sigma_r2"/>
</dbReference>
<comment type="similarity">
    <text evidence="1">Belongs to the sigma-70 factor family. ECF subfamily.</text>
</comment>
<dbReference type="Proteomes" id="UP000652681">
    <property type="component" value="Unassembled WGS sequence"/>
</dbReference>
<evidence type="ECO:0000256" key="4">
    <source>
        <dbReference type="ARBA" id="ARBA00023125"/>
    </source>
</evidence>
<dbReference type="PANTHER" id="PTHR43133">
    <property type="entry name" value="RNA POLYMERASE ECF-TYPE SIGMA FACTO"/>
    <property type="match status" value="1"/>
</dbReference>
<evidence type="ECO:0000313" key="9">
    <source>
        <dbReference type="Proteomes" id="UP000652681"/>
    </source>
</evidence>
<sequence length="177" mass="20823">MTEAEIIQLAKKQQEYFGVLYEKYFEQIFRFVFKRLSGDEETAGDLTQQTFIKAMANMDRYTDMGLPFSSWLYRIAQNEVSMHFRSAKKTITVNVEQQAVLGLLDEVTASHGMSMEEQEKLVQLLNELDQEQCDLIELRYFQGISFREISEIYNITEANAKMRVYRILEKLKSKWGQ</sequence>
<evidence type="ECO:0000256" key="5">
    <source>
        <dbReference type="ARBA" id="ARBA00023163"/>
    </source>
</evidence>
<comment type="caution">
    <text evidence="8">The sequence shown here is derived from an EMBL/GenBank/DDBJ whole genome shotgun (WGS) entry which is preliminary data.</text>
</comment>
<dbReference type="InterPro" id="IPR036388">
    <property type="entry name" value="WH-like_DNA-bd_sf"/>
</dbReference>
<dbReference type="InterPro" id="IPR014284">
    <property type="entry name" value="RNA_pol_sigma-70_dom"/>
</dbReference>
<accession>A0A8J6P525</accession>
<keyword evidence="9" id="KW-1185">Reference proteome</keyword>
<evidence type="ECO:0000313" key="8">
    <source>
        <dbReference type="EMBL" id="MBC9811912.1"/>
    </source>
</evidence>
<dbReference type="SUPFAM" id="SSF88659">
    <property type="entry name" value="Sigma3 and sigma4 domains of RNA polymerase sigma factors"/>
    <property type="match status" value="1"/>
</dbReference>
<evidence type="ECO:0000256" key="2">
    <source>
        <dbReference type="ARBA" id="ARBA00023015"/>
    </source>
</evidence>
<dbReference type="Pfam" id="PF04542">
    <property type="entry name" value="Sigma70_r2"/>
    <property type="match status" value="1"/>
</dbReference>
<dbReference type="GO" id="GO:0006352">
    <property type="term" value="P:DNA-templated transcription initiation"/>
    <property type="evidence" value="ECO:0007669"/>
    <property type="project" value="InterPro"/>
</dbReference>
<dbReference type="InterPro" id="IPR013249">
    <property type="entry name" value="RNA_pol_sigma70_r4_t2"/>
</dbReference>
<dbReference type="RefSeq" id="WP_163490333.1">
    <property type="nucleotide sequence ID" value="NZ_JACVEL010000003.1"/>
</dbReference>
<keyword evidence="3" id="KW-0731">Sigma factor</keyword>
<name>A0A8J6P525_9FLAO</name>
<evidence type="ECO:0000256" key="3">
    <source>
        <dbReference type="ARBA" id="ARBA00023082"/>
    </source>
</evidence>
<evidence type="ECO:0000259" key="6">
    <source>
        <dbReference type="Pfam" id="PF04542"/>
    </source>
</evidence>
<proteinExistence type="inferred from homology"/>
<dbReference type="InterPro" id="IPR013324">
    <property type="entry name" value="RNA_pol_sigma_r3/r4-like"/>
</dbReference>
<dbReference type="GO" id="GO:0003677">
    <property type="term" value="F:DNA binding"/>
    <property type="evidence" value="ECO:0007669"/>
    <property type="project" value="UniProtKB-KW"/>
</dbReference>
<keyword evidence="5" id="KW-0804">Transcription</keyword>
<dbReference type="Gene3D" id="1.10.10.10">
    <property type="entry name" value="Winged helix-like DNA-binding domain superfamily/Winged helix DNA-binding domain"/>
    <property type="match status" value="1"/>
</dbReference>
<dbReference type="GO" id="GO:0016987">
    <property type="term" value="F:sigma factor activity"/>
    <property type="evidence" value="ECO:0007669"/>
    <property type="project" value="UniProtKB-KW"/>
</dbReference>
<dbReference type="EMBL" id="JACVEL010000003">
    <property type="protein sequence ID" value="MBC9811912.1"/>
    <property type="molecule type" value="Genomic_DNA"/>
</dbReference>
<dbReference type="CDD" id="cd06171">
    <property type="entry name" value="Sigma70_r4"/>
    <property type="match status" value="1"/>
</dbReference>
<dbReference type="InterPro" id="IPR039425">
    <property type="entry name" value="RNA_pol_sigma-70-like"/>
</dbReference>
<gene>
    <name evidence="8" type="ORF">H9Y05_05420</name>
</gene>
<dbReference type="Gene3D" id="1.10.1740.10">
    <property type="match status" value="1"/>
</dbReference>
<keyword evidence="2" id="KW-0805">Transcription regulation</keyword>
<feature type="domain" description="RNA polymerase sigma factor 70 region 4 type 2" evidence="7">
    <location>
        <begin position="119"/>
        <end position="171"/>
    </location>
</feature>
<dbReference type="SUPFAM" id="SSF88946">
    <property type="entry name" value="Sigma2 domain of RNA polymerase sigma factors"/>
    <property type="match status" value="1"/>
</dbReference>
<dbReference type="PANTHER" id="PTHR43133:SF8">
    <property type="entry name" value="RNA POLYMERASE SIGMA FACTOR HI_1459-RELATED"/>
    <property type="match status" value="1"/>
</dbReference>
<dbReference type="Pfam" id="PF08281">
    <property type="entry name" value="Sigma70_r4_2"/>
    <property type="match status" value="1"/>
</dbReference>
<reference evidence="8" key="1">
    <citation type="submission" date="2020-09" db="EMBL/GenBank/DDBJ databases">
        <title>Taishania pollutisoli gen. nov., sp. nov., Isolated from Tetrabromobisphenol A-Contaminated Soil.</title>
        <authorList>
            <person name="Chen Q."/>
        </authorList>
    </citation>
    <scope>NUCLEOTIDE SEQUENCE</scope>
    <source>
        <strain evidence="8">CZZ-1</strain>
    </source>
</reference>
<dbReference type="InterPro" id="IPR007627">
    <property type="entry name" value="RNA_pol_sigma70_r2"/>
</dbReference>
<dbReference type="NCBIfam" id="TIGR02937">
    <property type="entry name" value="sigma70-ECF"/>
    <property type="match status" value="1"/>
</dbReference>
<dbReference type="AlphaFoldDB" id="A0A8J6P525"/>
<protein>
    <submittedName>
        <fullName evidence="8">Sigma-70 family RNA polymerase sigma factor</fullName>
    </submittedName>
</protein>